<proteinExistence type="predicted"/>
<dbReference type="GO" id="GO:0003676">
    <property type="term" value="F:nucleic acid binding"/>
    <property type="evidence" value="ECO:0007669"/>
    <property type="project" value="InterPro"/>
</dbReference>
<organism evidence="1">
    <name type="scientific">Cuerna arida</name>
    <dbReference type="NCBI Taxonomy" id="1464854"/>
    <lineage>
        <taxon>Eukaryota</taxon>
        <taxon>Metazoa</taxon>
        <taxon>Ecdysozoa</taxon>
        <taxon>Arthropoda</taxon>
        <taxon>Hexapoda</taxon>
        <taxon>Insecta</taxon>
        <taxon>Pterygota</taxon>
        <taxon>Neoptera</taxon>
        <taxon>Paraneoptera</taxon>
        <taxon>Hemiptera</taxon>
        <taxon>Auchenorrhyncha</taxon>
        <taxon>Membracoidea</taxon>
        <taxon>Cicadellidae</taxon>
        <taxon>Cicadellinae</taxon>
        <taxon>Proconiini</taxon>
        <taxon>Cuerna</taxon>
    </lineage>
</organism>
<gene>
    <name evidence="1" type="ORF">g.18472</name>
</gene>
<name>A0A1B6F3X3_9HEMI</name>
<dbReference type="InterPro" id="IPR036397">
    <property type="entry name" value="RNaseH_sf"/>
</dbReference>
<sequence>MSARKVMATVFWDKKGVILVDFLERGTTINSERYCQTLNNLRRAIQNKRRGKLSSKILLIHDNAQPHMANRTREVLESFPWELFPHPPYSPDLAPSDYHLFPTMKKWLATQRFDDDAELQQEVTNWLKTQAADFYEEGIVKLIHRYDKCLNLNGDYVEK</sequence>
<reference evidence="1" key="1">
    <citation type="submission" date="2015-11" db="EMBL/GenBank/DDBJ databases">
        <title>De novo transcriptome assembly of four potential Pierce s Disease insect vectors from Arizona vineyards.</title>
        <authorList>
            <person name="Tassone E.E."/>
        </authorList>
    </citation>
    <scope>NUCLEOTIDE SEQUENCE</scope>
</reference>
<dbReference type="EMBL" id="GECZ01024859">
    <property type="protein sequence ID" value="JAS44910.1"/>
    <property type="molecule type" value="Transcribed_RNA"/>
</dbReference>
<evidence type="ECO:0000313" key="1">
    <source>
        <dbReference type="EMBL" id="JAS44910.1"/>
    </source>
</evidence>
<dbReference type="Gene3D" id="3.30.420.10">
    <property type="entry name" value="Ribonuclease H-like superfamily/Ribonuclease H"/>
    <property type="match status" value="1"/>
</dbReference>
<dbReference type="InterPro" id="IPR001888">
    <property type="entry name" value="Transposase_1"/>
</dbReference>
<dbReference type="Pfam" id="PF01359">
    <property type="entry name" value="Transposase_1"/>
    <property type="match status" value="1"/>
</dbReference>
<dbReference type="PANTHER" id="PTHR46060:SF1">
    <property type="entry name" value="MARINER MOS1 TRANSPOSASE-LIKE PROTEIN"/>
    <property type="match status" value="1"/>
</dbReference>
<protein>
    <recommendedName>
        <fullName evidence="2">Tc1-like transposase DDE domain-containing protein</fullName>
    </recommendedName>
</protein>
<dbReference type="PANTHER" id="PTHR46060">
    <property type="entry name" value="MARINER MOS1 TRANSPOSASE-LIKE PROTEIN"/>
    <property type="match status" value="1"/>
</dbReference>
<dbReference type="InterPro" id="IPR052709">
    <property type="entry name" value="Transposase-MT_Hybrid"/>
</dbReference>
<dbReference type="AlphaFoldDB" id="A0A1B6F3X3"/>
<evidence type="ECO:0008006" key="2">
    <source>
        <dbReference type="Google" id="ProtNLM"/>
    </source>
</evidence>
<accession>A0A1B6F3X3</accession>